<dbReference type="SUPFAM" id="SSF50494">
    <property type="entry name" value="Trypsin-like serine proteases"/>
    <property type="match status" value="1"/>
</dbReference>
<dbReference type="Proteomes" id="UP001564626">
    <property type="component" value="Unassembled WGS sequence"/>
</dbReference>
<feature type="region of interest" description="Disordered" evidence="2">
    <location>
        <begin position="58"/>
        <end position="77"/>
    </location>
</feature>
<evidence type="ECO:0000256" key="2">
    <source>
        <dbReference type="SAM" id="MobiDB-lite"/>
    </source>
</evidence>
<evidence type="ECO:0000256" key="1">
    <source>
        <dbReference type="ARBA" id="ARBA00022729"/>
    </source>
</evidence>
<keyword evidence="1 3" id="KW-0732">Signal</keyword>
<dbReference type="PROSITE" id="PS00134">
    <property type="entry name" value="TRYPSIN_HIS"/>
    <property type="match status" value="1"/>
</dbReference>
<sequence>MMSTKWKGLVVGAAALAVGTLTAAPAAAESVAEHRLATSAEEQRAVQDYWTPERIAALTEPASDNPPKAGPDGAPWTNRNALNETVGRLFFTDHGEDASCTATVVQAANRSTIVTAGHCVNATNLLGEDNQWTRNVLFIPAYHDGREPFGRFTGRISFVDATWLDNDQQHGEIYGAYDQATVVLNPNERGQRVQDAVGAAQRIGFDKPGAGTATAFGYPRAASDPEREGLPEYIGERLAFCRGPAKEYPGTPDNPAAPGLWGVACVMGGGSSGGPRFAALSPETGIGTVVGTNTRSAYFDGAGNPCPLGEQEGCTRYLVGPQFTEEITLPLHQTAQHAW</sequence>
<dbReference type="InterPro" id="IPR050966">
    <property type="entry name" value="Glutamyl_endopeptidase"/>
</dbReference>
<gene>
    <name evidence="4" type="ORF">AB8O55_09840</name>
</gene>
<dbReference type="PANTHER" id="PTHR15462:SF19">
    <property type="entry name" value="PEPTIDASE S1 DOMAIN-CONTAINING PROTEIN"/>
    <property type="match status" value="1"/>
</dbReference>
<organism evidence="4 5">
    <name type="scientific">Saccharopolyspora cebuensis</name>
    <dbReference type="NCBI Taxonomy" id="418759"/>
    <lineage>
        <taxon>Bacteria</taxon>
        <taxon>Bacillati</taxon>
        <taxon>Actinomycetota</taxon>
        <taxon>Actinomycetes</taxon>
        <taxon>Pseudonocardiales</taxon>
        <taxon>Pseudonocardiaceae</taxon>
        <taxon>Saccharopolyspora</taxon>
    </lineage>
</organism>
<dbReference type="InterPro" id="IPR009003">
    <property type="entry name" value="Peptidase_S1_PA"/>
</dbReference>
<dbReference type="PANTHER" id="PTHR15462">
    <property type="entry name" value="SERINE PROTEASE"/>
    <property type="match status" value="1"/>
</dbReference>
<comment type="caution">
    <text evidence="4">The sequence shown here is derived from an EMBL/GenBank/DDBJ whole genome shotgun (WGS) entry which is preliminary data.</text>
</comment>
<protein>
    <submittedName>
        <fullName evidence="4">Serine protease</fullName>
        <ecNumber evidence="4">3.4.21.-</ecNumber>
    </submittedName>
</protein>
<dbReference type="GO" id="GO:0008233">
    <property type="term" value="F:peptidase activity"/>
    <property type="evidence" value="ECO:0007669"/>
    <property type="project" value="UniProtKB-KW"/>
</dbReference>
<dbReference type="RefSeq" id="WP_345358289.1">
    <property type="nucleotide sequence ID" value="NZ_BAABII010000003.1"/>
</dbReference>
<keyword evidence="4" id="KW-0645">Protease</keyword>
<evidence type="ECO:0000313" key="5">
    <source>
        <dbReference type="Proteomes" id="UP001564626"/>
    </source>
</evidence>
<feature type="signal peptide" evidence="3">
    <location>
        <begin position="1"/>
        <end position="23"/>
    </location>
</feature>
<proteinExistence type="predicted"/>
<evidence type="ECO:0000313" key="4">
    <source>
        <dbReference type="EMBL" id="MEY8039696.1"/>
    </source>
</evidence>
<feature type="chain" id="PRO_5046161590" evidence="3">
    <location>
        <begin position="24"/>
        <end position="339"/>
    </location>
</feature>
<dbReference type="EMBL" id="JBGEHV010000013">
    <property type="protein sequence ID" value="MEY8039696.1"/>
    <property type="molecule type" value="Genomic_DNA"/>
</dbReference>
<dbReference type="InterPro" id="IPR018114">
    <property type="entry name" value="TRYPSIN_HIS"/>
</dbReference>
<evidence type="ECO:0000256" key="3">
    <source>
        <dbReference type="SAM" id="SignalP"/>
    </source>
</evidence>
<dbReference type="GO" id="GO:0006508">
    <property type="term" value="P:proteolysis"/>
    <property type="evidence" value="ECO:0007669"/>
    <property type="project" value="UniProtKB-KW"/>
</dbReference>
<keyword evidence="4" id="KW-0378">Hydrolase</keyword>
<keyword evidence="5" id="KW-1185">Reference proteome</keyword>
<reference evidence="4 5" key="1">
    <citation type="submission" date="2024-08" db="EMBL/GenBank/DDBJ databases">
        <title>Genome mining of Saccharopolyspora cebuensis PGLac3 from Nigerian medicinal plant.</title>
        <authorList>
            <person name="Ezeobiora C.E."/>
            <person name="Igbokwe N.H."/>
            <person name="Amin D.H."/>
            <person name="Mendie U.E."/>
        </authorList>
    </citation>
    <scope>NUCLEOTIDE SEQUENCE [LARGE SCALE GENOMIC DNA]</scope>
    <source>
        <strain evidence="4 5">PGLac3</strain>
    </source>
</reference>
<dbReference type="InterPro" id="IPR043504">
    <property type="entry name" value="Peptidase_S1_PA_chymotrypsin"/>
</dbReference>
<dbReference type="EC" id="3.4.21.-" evidence="4"/>
<name>A0ABV4CFB0_9PSEU</name>
<accession>A0ABV4CFB0</accession>
<dbReference type="Gene3D" id="2.40.10.10">
    <property type="entry name" value="Trypsin-like serine proteases"/>
    <property type="match status" value="2"/>
</dbReference>